<organism evidence="1 2">
    <name type="scientific">Paraburkholderia caribensis MBA4</name>
    <dbReference type="NCBI Taxonomy" id="1323664"/>
    <lineage>
        <taxon>Bacteria</taxon>
        <taxon>Pseudomonadati</taxon>
        <taxon>Pseudomonadota</taxon>
        <taxon>Betaproteobacteria</taxon>
        <taxon>Burkholderiales</taxon>
        <taxon>Burkholderiaceae</taxon>
        <taxon>Paraburkholderia</taxon>
    </lineage>
</organism>
<proteinExistence type="predicted"/>
<dbReference type="EMBL" id="CP012747">
    <property type="protein sequence ID" value="ALL68555.1"/>
    <property type="molecule type" value="Genomic_DNA"/>
</dbReference>
<accession>A0A0P0RIS1</accession>
<dbReference type="RefSeq" id="WP_035997999.1">
    <property type="nucleotide sequence ID" value="NZ_CP012747.1"/>
</dbReference>
<dbReference type="Proteomes" id="UP000019146">
    <property type="component" value="Chromosome 2"/>
</dbReference>
<dbReference type="GeneID" id="69972250"/>
<dbReference type="AlphaFoldDB" id="A0A0P0RIS1"/>
<evidence type="ECO:0000313" key="2">
    <source>
        <dbReference type="Proteomes" id="UP000019146"/>
    </source>
</evidence>
<protein>
    <submittedName>
        <fullName evidence="1">Uncharacterized protein</fullName>
    </submittedName>
</protein>
<reference evidence="1 2" key="1">
    <citation type="journal article" date="2014" name="Genome Announc.">
        <title>Draft Genome Sequence of the Haloacid-Degrading Burkholderia caribensis Strain MBA4.</title>
        <authorList>
            <person name="Pan Y."/>
            <person name="Kong K.F."/>
            <person name="Tsang J.S."/>
        </authorList>
    </citation>
    <scope>NUCLEOTIDE SEQUENCE [LARGE SCALE GENOMIC DNA]</scope>
    <source>
        <strain evidence="1 2">MBA4</strain>
    </source>
</reference>
<name>A0A0P0RIS1_9BURK</name>
<gene>
    <name evidence="1" type="ORF">K788_0000410</name>
</gene>
<dbReference type="KEGG" id="bcai:K788_0000410"/>
<sequence>MNYETASAEFRAFFEAYLAPIGFVLSTPAVAERTLTDLRQVVCWSLSSHGYASAFDLDVYWAYAHELDDAPPNAPLGNSGEPACSGRMGAIRAFDLLSERDIACRLDQIVSKGFLPFLEATKSAAQVFAAVKKDESLGIGYWGTNPMVRALNAAFCEEIAGSKRGAAFDYYYLSMDDKVQSPLAARLRAVARKRGDALYAKLSEGTATHRIDSPVDVAAITPDATRHISEAELATKCVPVHMKANATLPRHFTEAIAQQFAPSTSFWCGIDAERFATEAKRQNPQFMKALAASWKKSGCGSFHDDLVNEIRTQQFDEFCARWLSSLPPDQIPDDNQQIYELLHNHLCRTGESTHLGYLELDGVKAVPHIRAKMAAMLG</sequence>
<evidence type="ECO:0000313" key="1">
    <source>
        <dbReference type="EMBL" id="ALL68555.1"/>
    </source>
</evidence>